<dbReference type="InterPro" id="IPR010505">
    <property type="entry name" value="MoaA_twitch"/>
</dbReference>
<dbReference type="GO" id="GO:0005525">
    <property type="term" value="F:GTP binding"/>
    <property type="evidence" value="ECO:0007669"/>
    <property type="project" value="UniProtKB-UniRule"/>
</dbReference>
<keyword evidence="6 12" id="KW-0408">Iron</keyword>
<sequence>MEQLTDPFARAITYLRVSVTDRCDFRCSYCMDEGTRFLPRADLLSLEELDRLCSVFIGLGVRKLRLTGGEPLLRRNVMSLFRGLSRHLETGALHELTLTTNGSTLAAHAADLAACGVRRVNVSLDSLRADRFRAITRRGDLGAVLAGIAAARTAGLRVKINTVALRGVNEDELIDLARWAGAEGHDLSFIEVMPVGEMPMQDRAATFLSLAEVRARLADHLTLTDLPETTGGPARYVRAAETGQRIGFITPLSHGFCEACNRVRISATGTLFPCLGQEGGTDLRAPLRGSEGDAALTRAIRAAIGRKPRGHDFGYGAGGATGQVGRGMNRTGG</sequence>
<evidence type="ECO:0000256" key="13">
    <source>
        <dbReference type="SAM" id="MobiDB-lite"/>
    </source>
</evidence>
<keyword evidence="16" id="KW-1185">Reference proteome</keyword>
<dbReference type="SFLD" id="SFLDG01383">
    <property type="entry name" value="cyclic_pyranopterin_phosphate"/>
    <property type="match status" value="1"/>
</dbReference>
<evidence type="ECO:0000256" key="5">
    <source>
        <dbReference type="ARBA" id="ARBA00022741"/>
    </source>
</evidence>
<feature type="binding site" evidence="12">
    <location>
        <position position="16"/>
    </location>
    <ligand>
        <name>GTP</name>
        <dbReference type="ChEBI" id="CHEBI:37565"/>
    </ligand>
</feature>
<organism evidence="15 16">
    <name type="scientific">Rhodobacter capsulatus (strain ATCC BAA-309 / NBRC 16581 / SB1003)</name>
    <dbReference type="NCBI Taxonomy" id="272942"/>
    <lineage>
        <taxon>Bacteria</taxon>
        <taxon>Pseudomonadati</taxon>
        <taxon>Pseudomonadota</taxon>
        <taxon>Alphaproteobacteria</taxon>
        <taxon>Rhodobacterales</taxon>
        <taxon>Rhodobacter group</taxon>
        <taxon>Rhodobacter</taxon>
    </lineage>
</organism>
<dbReference type="GO" id="GO:0061798">
    <property type="term" value="F:GTP 3',8'-cyclase activity"/>
    <property type="evidence" value="ECO:0007669"/>
    <property type="project" value="UniProtKB-UniRule"/>
</dbReference>
<evidence type="ECO:0000256" key="6">
    <source>
        <dbReference type="ARBA" id="ARBA00023004"/>
    </source>
</evidence>
<evidence type="ECO:0000259" key="14">
    <source>
        <dbReference type="PROSITE" id="PS51918"/>
    </source>
</evidence>
<evidence type="ECO:0000256" key="7">
    <source>
        <dbReference type="ARBA" id="ARBA00023014"/>
    </source>
</evidence>
<comment type="similarity">
    <text evidence="12">Belongs to the radical SAM superfamily. MoaA family.</text>
</comment>
<keyword evidence="7 12" id="KW-0411">Iron-sulfur</keyword>
<dbReference type="InterPro" id="IPR007197">
    <property type="entry name" value="rSAM"/>
</dbReference>
<dbReference type="OrthoDB" id="9763993at2"/>
<feature type="binding site" evidence="12">
    <location>
        <position position="65"/>
    </location>
    <ligand>
        <name>GTP</name>
        <dbReference type="ChEBI" id="CHEBI:37565"/>
    </ligand>
</feature>
<feature type="binding site" evidence="12">
    <location>
        <position position="159"/>
    </location>
    <ligand>
        <name>GTP</name>
        <dbReference type="ChEBI" id="CHEBI:37565"/>
    </ligand>
</feature>
<comment type="pathway">
    <text evidence="12">Cofactor biosynthesis; molybdopterin biosynthesis.</text>
</comment>
<comment type="cofactor">
    <cofactor evidence="12">
        <name>[4Fe-4S] cluster</name>
        <dbReference type="ChEBI" id="CHEBI:49883"/>
    </cofactor>
    <text evidence="12">Binds 2 [4Fe-4S] clusters. Binds 1 [4Fe-4S] cluster coordinated with 3 cysteines and an exchangeable S-adenosyl-L-methionine and 1 [4Fe-4S] cluster coordinated with 3 cysteines and the GTP-derived substrate.</text>
</comment>
<dbReference type="UniPathway" id="UPA00344"/>
<dbReference type="Pfam" id="PF04055">
    <property type="entry name" value="Radical_SAM"/>
    <property type="match status" value="1"/>
</dbReference>
<dbReference type="PANTHER" id="PTHR22960:SF0">
    <property type="entry name" value="MOLYBDENUM COFACTOR BIOSYNTHESIS PROTEIN 1"/>
    <property type="match status" value="1"/>
</dbReference>
<dbReference type="HAMAP" id="MF_01225_B">
    <property type="entry name" value="MoaA_B"/>
    <property type="match status" value="1"/>
</dbReference>
<evidence type="ECO:0000256" key="9">
    <source>
        <dbReference type="ARBA" id="ARBA00023150"/>
    </source>
</evidence>
<dbReference type="AlphaFoldDB" id="D5APA5"/>
<gene>
    <name evidence="12" type="primary">moaA</name>
    <name evidence="15" type="synonym">moaA1</name>
    <name evidence="15" type="ordered locus">RCAP_rcc00712</name>
</gene>
<keyword evidence="5 12" id="KW-0547">Nucleotide-binding</keyword>
<dbReference type="CDD" id="cd21117">
    <property type="entry name" value="Twitch_MoaA"/>
    <property type="match status" value="1"/>
</dbReference>
<dbReference type="GO" id="GO:0046872">
    <property type="term" value="F:metal ion binding"/>
    <property type="evidence" value="ECO:0007669"/>
    <property type="project" value="UniProtKB-KW"/>
</dbReference>
<dbReference type="InterPro" id="IPR050105">
    <property type="entry name" value="MoCo_biosynth_MoaA/MoaC"/>
</dbReference>
<dbReference type="HOGENOM" id="CLU_009273_0_1_5"/>
<feature type="binding site" evidence="12">
    <location>
        <position position="30"/>
    </location>
    <ligand>
        <name>[4Fe-4S] cluster</name>
        <dbReference type="ChEBI" id="CHEBI:49883"/>
        <label>1</label>
        <note>4Fe-4S-S-AdoMet</note>
    </ligand>
</feature>
<dbReference type="eggNOG" id="COG2896">
    <property type="taxonomic scope" value="Bacteria"/>
</dbReference>
<evidence type="ECO:0000313" key="15">
    <source>
        <dbReference type="EMBL" id="ADE84477.1"/>
    </source>
</evidence>
<dbReference type="RefSeq" id="WP_013066456.1">
    <property type="nucleotide sequence ID" value="NC_014034.1"/>
</dbReference>
<dbReference type="SFLD" id="SFLDG01067">
    <property type="entry name" value="SPASM/twitch_domain_containing"/>
    <property type="match status" value="1"/>
</dbReference>
<dbReference type="SUPFAM" id="SSF102114">
    <property type="entry name" value="Radical SAM enzymes"/>
    <property type="match status" value="1"/>
</dbReference>
<dbReference type="PROSITE" id="PS01305">
    <property type="entry name" value="MOAA_NIFB_PQQE"/>
    <property type="match status" value="1"/>
</dbReference>
<reference key="1">
    <citation type="submission" date="2008-12" db="EMBL/GenBank/DDBJ databases">
        <title>Complete genome sequence of Rhodobacter capsulatus SB1003.</title>
        <authorList>
            <person name="Strnad H."/>
            <person name="Lapidus A."/>
            <person name="Vlcek C."/>
            <person name="Ulbrich P."/>
            <person name="Paces J."/>
            <person name="Maltsev N."/>
            <person name="Kumar V."/>
            <person name="Kogan Y."/>
            <person name="Milgram A."/>
            <person name="Rebrekov D."/>
            <person name="Mazur M."/>
            <person name="Cox R."/>
            <person name="Kyrpides N."/>
            <person name="Kolar M."/>
            <person name="Sachova J."/>
            <person name="Ridl J."/>
            <person name="Ivanova N."/>
            <person name="Kapatral V."/>
            <person name="Los T."/>
            <person name="Lykidis A."/>
            <person name="Mikhailova N."/>
            <person name="Reznik G."/>
            <person name="Vasieva O."/>
            <person name="Fonstein M."/>
            <person name="Paces V."/>
            <person name="Haselkorn R."/>
        </authorList>
    </citation>
    <scope>NUCLEOTIDE SEQUENCE</scope>
    <source>
        <strain>SB1003</strain>
    </source>
</reference>
<dbReference type="GO" id="GO:0061799">
    <property type="term" value="F:cyclic pyranopterin monophosphate synthase activity"/>
    <property type="evidence" value="ECO:0007669"/>
    <property type="project" value="TreeGrafter"/>
</dbReference>
<dbReference type="InterPro" id="IPR013785">
    <property type="entry name" value="Aldolase_TIM"/>
</dbReference>
<evidence type="ECO:0000256" key="8">
    <source>
        <dbReference type="ARBA" id="ARBA00023134"/>
    </source>
</evidence>
<accession>D5APA5</accession>
<dbReference type="STRING" id="272942.RCAP_rcc00712"/>
<comment type="function">
    <text evidence="12">Catalyzes the cyclization of GTP to (8S)-3',8-cyclo-7,8-dihydroguanosine 5'-triphosphate.</text>
</comment>
<protein>
    <recommendedName>
        <fullName evidence="1 12">GTP 3',8-cyclase</fullName>
        <ecNumber evidence="1 12">4.1.99.22</ecNumber>
    </recommendedName>
    <alternativeName>
        <fullName evidence="12">Molybdenum cofactor biosynthesis protein A</fullName>
    </alternativeName>
</protein>
<dbReference type="KEGG" id="rcp:RCAP_rcc00712"/>
<evidence type="ECO:0000256" key="3">
    <source>
        <dbReference type="ARBA" id="ARBA00022691"/>
    </source>
</evidence>
<keyword evidence="4 12" id="KW-0479">Metal-binding</keyword>
<dbReference type="EC" id="4.1.99.22" evidence="1 12"/>
<feature type="binding site" evidence="12">
    <location>
        <position position="99"/>
    </location>
    <ligand>
        <name>GTP</name>
        <dbReference type="ChEBI" id="CHEBI:37565"/>
    </ligand>
</feature>
<evidence type="ECO:0000313" key="16">
    <source>
        <dbReference type="Proteomes" id="UP000002361"/>
    </source>
</evidence>
<comment type="catalytic activity">
    <reaction evidence="11 12">
        <text>GTP + AH2 + S-adenosyl-L-methionine = (8S)-3',8-cyclo-7,8-dihydroguanosine 5'-triphosphate + 5'-deoxyadenosine + L-methionine + A + H(+)</text>
        <dbReference type="Rhea" id="RHEA:49576"/>
        <dbReference type="ChEBI" id="CHEBI:13193"/>
        <dbReference type="ChEBI" id="CHEBI:15378"/>
        <dbReference type="ChEBI" id="CHEBI:17319"/>
        <dbReference type="ChEBI" id="CHEBI:17499"/>
        <dbReference type="ChEBI" id="CHEBI:37565"/>
        <dbReference type="ChEBI" id="CHEBI:57844"/>
        <dbReference type="ChEBI" id="CHEBI:59789"/>
        <dbReference type="ChEBI" id="CHEBI:131766"/>
        <dbReference type="EC" id="4.1.99.22"/>
    </reaction>
</comment>
<dbReference type="PROSITE" id="PS51918">
    <property type="entry name" value="RADICAL_SAM"/>
    <property type="match status" value="1"/>
</dbReference>
<evidence type="ECO:0000256" key="12">
    <source>
        <dbReference type="HAMAP-Rule" id="MF_01225"/>
    </source>
</evidence>
<dbReference type="Proteomes" id="UP000002361">
    <property type="component" value="Chromosome"/>
</dbReference>
<feature type="binding site" evidence="12">
    <location>
        <position position="27"/>
    </location>
    <ligand>
        <name>[4Fe-4S] cluster</name>
        <dbReference type="ChEBI" id="CHEBI:49883"/>
        <label>1</label>
        <note>4Fe-4S-S-AdoMet</note>
    </ligand>
</feature>
<feature type="binding site" evidence="12">
    <location>
        <position position="274"/>
    </location>
    <ligand>
        <name>[4Fe-4S] cluster</name>
        <dbReference type="ChEBI" id="CHEBI:49883"/>
        <label>2</label>
        <note>4Fe-4S-substrate</note>
    </ligand>
</feature>
<feature type="binding site" evidence="12">
    <location>
        <position position="123"/>
    </location>
    <ligand>
        <name>S-adenosyl-L-methionine</name>
        <dbReference type="ChEBI" id="CHEBI:59789"/>
    </ligand>
</feature>
<keyword evidence="8 12" id="KW-0342">GTP-binding</keyword>
<name>D5APA5_RHOCB</name>
<keyword evidence="2 12" id="KW-0004">4Fe-4S</keyword>
<dbReference type="GO" id="GO:0051539">
    <property type="term" value="F:4 iron, 4 sulfur cluster binding"/>
    <property type="evidence" value="ECO:0007669"/>
    <property type="project" value="UniProtKB-UniRule"/>
</dbReference>
<feature type="binding site" evidence="12">
    <location>
        <position position="29"/>
    </location>
    <ligand>
        <name>S-adenosyl-L-methionine</name>
        <dbReference type="ChEBI" id="CHEBI:59789"/>
    </ligand>
</feature>
<dbReference type="PANTHER" id="PTHR22960">
    <property type="entry name" value="MOLYBDOPTERIN COFACTOR SYNTHESIS PROTEIN A"/>
    <property type="match status" value="1"/>
</dbReference>
<feature type="binding site" evidence="12">
    <location>
        <position position="23"/>
    </location>
    <ligand>
        <name>[4Fe-4S] cluster</name>
        <dbReference type="ChEBI" id="CHEBI:49883"/>
        <label>1</label>
        <note>4Fe-4S-S-AdoMet</note>
    </ligand>
</feature>
<dbReference type="SFLD" id="SFLDG01386">
    <property type="entry name" value="main_SPASM_domain-containing"/>
    <property type="match status" value="1"/>
</dbReference>
<evidence type="ECO:0000256" key="11">
    <source>
        <dbReference type="ARBA" id="ARBA00048697"/>
    </source>
</evidence>
<dbReference type="CDD" id="cd01335">
    <property type="entry name" value="Radical_SAM"/>
    <property type="match status" value="1"/>
</dbReference>
<evidence type="ECO:0000256" key="1">
    <source>
        <dbReference type="ARBA" id="ARBA00012167"/>
    </source>
</evidence>
<feature type="binding site" evidence="12">
    <location>
        <begin position="262"/>
        <end position="264"/>
    </location>
    <ligand>
        <name>GTP</name>
        <dbReference type="ChEBI" id="CHEBI:37565"/>
    </ligand>
</feature>
<feature type="binding site" evidence="12">
    <location>
        <position position="193"/>
    </location>
    <ligand>
        <name>S-adenosyl-L-methionine</name>
        <dbReference type="ChEBI" id="CHEBI:59789"/>
    </ligand>
</feature>
<dbReference type="GeneID" id="31489657"/>
<dbReference type="Pfam" id="PF06463">
    <property type="entry name" value="Mob_synth_C"/>
    <property type="match status" value="1"/>
</dbReference>
<dbReference type="GO" id="GO:0006777">
    <property type="term" value="P:Mo-molybdopterin cofactor biosynthetic process"/>
    <property type="evidence" value="ECO:0007669"/>
    <property type="project" value="UniProtKB-UniRule"/>
</dbReference>
<keyword evidence="9 12" id="KW-0501">Molybdenum cofactor biosynthesis</keyword>
<proteinExistence type="inferred from homology"/>
<dbReference type="NCBIfam" id="TIGR02666">
    <property type="entry name" value="moaA"/>
    <property type="match status" value="1"/>
</dbReference>
<feature type="region of interest" description="Disordered" evidence="13">
    <location>
        <begin position="314"/>
        <end position="333"/>
    </location>
</feature>
<dbReference type="GO" id="GO:1904047">
    <property type="term" value="F:S-adenosyl-L-methionine binding"/>
    <property type="evidence" value="ECO:0007669"/>
    <property type="project" value="UniProtKB-UniRule"/>
</dbReference>
<dbReference type="InterPro" id="IPR058240">
    <property type="entry name" value="rSAM_sf"/>
</dbReference>
<reference evidence="15 16" key="2">
    <citation type="journal article" date="2010" name="J. Bacteriol.">
        <title>Complete genome sequence of the photosynthetic purple nonsulfur bacterium Rhodobacter capsulatus SB 1003.</title>
        <authorList>
            <person name="Strnad H."/>
            <person name="Lapidus A."/>
            <person name="Paces J."/>
            <person name="Ulbrich P."/>
            <person name="Vlcek C."/>
            <person name="Paces V."/>
            <person name="Haselkorn R."/>
        </authorList>
    </citation>
    <scope>NUCLEOTIDE SEQUENCE [LARGE SCALE GENOMIC DNA]</scope>
    <source>
        <strain evidence="16">ATCC BAA-309 / NBRC 16581 / SB1003</strain>
    </source>
</reference>
<evidence type="ECO:0000256" key="10">
    <source>
        <dbReference type="ARBA" id="ARBA00023239"/>
    </source>
</evidence>
<dbReference type="Gene3D" id="3.20.20.70">
    <property type="entry name" value="Aldolase class I"/>
    <property type="match status" value="1"/>
</dbReference>
<dbReference type="SMART" id="SM00729">
    <property type="entry name" value="Elp3"/>
    <property type="match status" value="1"/>
</dbReference>
<dbReference type="InterPro" id="IPR006638">
    <property type="entry name" value="Elp3/MiaA/NifB-like_rSAM"/>
</dbReference>
<evidence type="ECO:0000256" key="2">
    <source>
        <dbReference type="ARBA" id="ARBA00022485"/>
    </source>
</evidence>
<dbReference type="InterPro" id="IPR000385">
    <property type="entry name" value="MoaA_NifB_PqqE_Fe-S-bd_CS"/>
</dbReference>
<keyword evidence="10 12" id="KW-0456">Lyase</keyword>
<dbReference type="InterPro" id="IPR013483">
    <property type="entry name" value="MoaA"/>
</dbReference>
<dbReference type="EMBL" id="CP001312">
    <property type="protein sequence ID" value="ADE84477.1"/>
    <property type="molecule type" value="Genomic_DNA"/>
</dbReference>
<dbReference type="InterPro" id="IPR040064">
    <property type="entry name" value="MoaA-like"/>
</dbReference>
<feature type="binding site" evidence="12">
    <location>
        <position position="260"/>
    </location>
    <ligand>
        <name>[4Fe-4S] cluster</name>
        <dbReference type="ChEBI" id="CHEBI:49883"/>
        <label>2</label>
        <note>4Fe-4S-substrate</note>
    </ligand>
</feature>
<dbReference type="SFLD" id="SFLDS00029">
    <property type="entry name" value="Radical_SAM"/>
    <property type="match status" value="1"/>
</dbReference>
<keyword evidence="3 12" id="KW-0949">S-adenosyl-L-methionine</keyword>
<feature type="domain" description="Radical SAM core" evidence="14">
    <location>
        <begin position="7"/>
        <end position="227"/>
    </location>
</feature>
<evidence type="ECO:0000256" key="4">
    <source>
        <dbReference type="ARBA" id="ARBA00022723"/>
    </source>
</evidence>
<feature type="binding site" evidence="12">
    <location>
        <position position="69"/>
    </location>
    <ligand>
        <name>S-adenosyl-L-methionine</name>
        <dbReference type="ChEBI" id="CHEBI:59789"/>
    </ligand>
</feature>
<comment type="subunit">
    <text evidence="12">Monomer and homodimer.</text>
</comment>
<feature type="binding site" evidence="12">
    <location>
        <position position="257"/>
    </location>
    <ligand>
        <name>[4Fe-4S] cluster</name>
        <dbReference type="ChEBI" id="CHEBI:49883"/>
        <label>2</label>
        <note>4Fe-4S-substrate</note>
    </ligand>
</feature>